<dbReference type="EMBL" id="MVIM01000003">
    <property type="protein sequence ID" value="ORB66874.1"/>
    <property type="molecule type" value="Genomic_DNA"/>
</dbReference>
<dbReference type="RefSeq" id="WP_083124767.1">
    <property type="nucleotide sequence ID" value="NZ_MVIM01000003.1"/>
</dbReference>
<gene>
    <name evidence="1" type="ORF">BST47_07260</name>
</gene>
<sequence length="134" mass="14200">MAERISSLLRRSIEHLEDEVPDSYHLLAAELGPMVVELDVDGEVFSLRGGGRLDVSDGEAQTAGVRIGTSRAAILDLVDARVGLGDSVEAGTISVRGSLDDIQRAHESLRAYVHAAVRAPSQPALLTELRSGAT</sequence>
<name>A0A1X0JVD2_9MYCO</name>
<evidence type="ECO:0000313" key="2">
    <source>
        <dbReference type="Proteomes" id="UP000192411"/>
    </source>
</evidence>
<evidence type="ECO:0000313" key="1">
    <source>
        <dbReference type="EMBL" id="ORB66874.1"/>
    </source>
</evidence>
<dbReference type="OrthoDB" id="4623663at2"/>
<accession>A0A1X0JVD2</accession>
<keyword evidence="2" id="KW-1185">Reference proteome</keyword>
<organism evidence="1 2">
    <name type="scientific">Mycolicibacterium tusciae</name>
    <dbReference type="NCBI Taxonomy" id="75922"/>
    <lineage>
        <taxon>Bacteria</taxon>
        <taxon>Bacillati</taxon>
        <taxon>Actinomycetota</taxon>
        <taxon>Actinomycetes</taxon>
        <taxon>Mycobacteriales</taxon>
        <taxon>Mycobacteriaceae</taxon>
        <taxon>Mycolicibacterium</taxon>
    </lineage>
</organism>
<dbReference type="AlphaFoldDB" id="A0A1X0JVD2"/>
<dbReference type="Proteomes" id="UP000192411">
    <property type="component" value="Unassembled WGS sequence"/>
</dbReference>
<dbReference type="STRING" id="75922.BST47_07260"/>
<proteinExistence type="predicted"/>
<protein>
    <submittedName>
        <fullName evidence="1">SCP-2 sterol transfer family protein</fullName>
    </submittedName>
</protein>
<reference evidence="1 2" key="1">
    <citation type="submission" date="2017-02" db="EMBL/GenBank/DDBJ databases">
        <title>The new phylogeny of genus Mycobacterium.</title>
        <authorList>
            <person name="Tortoli E."/>
            <person name="Trovato A."/>
            <person name="Cirillo D.M."/>
        </authorList>
    </citation>
    <scope>NUCLEOTIDE SEQUENCE [LARGE SCALE GENOMIC DNA]</scope>
    <source>
        <strain evidence="1 2">DSM 44338</strain>
    </source>
</reference>
<comment type="caution">
    <text evidence="1">The sequence shown here is derived from an EMBL/GenBank/DDBJ whole genome shotgun (WGS) entry which is preliminary data.</text>
</comment>